<evidence type="ECO:0000259" key="1">
    <source>
        <dbReference type="Pfam" id="PF13976"/>
    </source>
</evidence>
<gene>
    <name evidence="2" type="ORF">SHERM_22405</name>
</gene>
<dbReference type="Pfam" id="PF13976">
    <property type="entry name" value="gag_pre-integrs"/>
    <property type="match status" value="1"/>
</dbReference>
<dbReference type="CDD" id="cd09272">
    <property type="entry name" value="RNase_HI_RT_Ty1"/>
    <property type="match status" value="1"/>
</dbReference>
<protein>
    <submittedName>
        <fullName evidence="2">Uncharacterized mitochondrial protein AtMg00300</fullName>
    </submittedName>
</protein>
<dbReference type="OrthoDB" id="1751483at2759"/>
<dbReference type="PANTHER" id="PTHR42648:SF28">
    <property type="entry name" value="TRANSPOSON-ENCODED PROTEIN WITH RIBONUCLEASE H-LIKE AND RETROVIRUS ZINC FINGER-LIKE DOMAINS"/>
    <property type="match status" value="1"/>
</dbReference>
<feature type="domain" description="GAG-pre-integrase" evidence="1">
    <location>
        <begin position="5"/>
        <end position="62"/>
    </location>
</feature>
<dbReference type="InterPro" id="IPR036397">
    <property type="entry name" value="RNaseH_sf"/>
</dbReference>
<dbReference type="InterPro" id="IPR039537">
    <property type="entry name" value="Retrotran_Ty1/copia-like"/>
</dbReference>
<dbReference type="Proteomes" id="UP001153555">
    <property type="component" value="Unassembled WGS sequence"/>
</dbReference>
<dbReference type="Gene3D" id="3.30.420.10">
    <property type="entry name" value="Ribonuclease H-like superfamily/Ribonuclease H"/>
    <property type="match status" value="1"/>
</dbReference>
<reference evidence="2" key="1">
    <citation type="submission" date="2019-12" db="EMBL/GenBank/DDBJ databases">
        <authorList>
            <person name="Scholes J."/>
        </authorList>
    </citation>
    <scope>NUCLEOTIDE SEQUENCE</scope>
</reference>
<dbReference type="SUPFAM" id="SSF53098">
    <property type="entry name" value="Ribonuclease H-like"/>
    <property type="match status" value="1"/>
</dbReference>
<organism evidence="2 3">
    <name type="scientific">Striga hermonthica</name>
    <name type="common">Purple witchweed</name>
    <name type="synonym">Buchnera hermonthica</name>
    <dbReference type="NCBI Taxonomy" id="68872"/>
    <lineage>
        <taxon>Eukaryota</taxon>
        <taxon>Viridiplantae</taxon>
        <taxon>Streptophyta</taxon>
        <taxon>Embryophyta</taxon>
        <taxon>Tracheophyta</taxon>
        <taxon>Spermatophyta</taxon>
        <taxon>Magnoliopsida</taxon>
        <taxon>eudicotyledons</taxon>
        <taxon>Gunneridae</taxon>
        <taxon>Pentapetalae</taxon>
        <taxon>asterids</taxon>
        <taxon>lamiids</taxon>
        <taxon>Lamiales</taxon>
        <taxon>Orobanchaceae</taxon>
        <taxon>Buchnereae</taxon>
        <taxon>Striga</taxon>
    </lineage>
</organism>
<dbReference type="EMBL" id="CACSLK010026087">
    <property type="protein sequence ID" value="CAA0825661.1"/>
    <property type="molecule type" value="Genomic_DNA"/>
</dbReference>
<proteinExistence type="predicted"/>
<evidence type="ECO:0000313" key="2">
    <source>
        <dbReference type="EMBL" id="CAA0825661.1"/>
    </source>
</evidence>
<dbReference type="AlphaFoldDB" id="A0A9N7N8V8"/>
<name>A0A9N7N8V8_STRHE</name>
<dbReference type="PANTHER" id="PTHR42648">
    <property type="entry name" value="TRANSPOSASE, PUTATIVE-RELATED"/>
    <property type="match status" value="1"/>
</dbReference>
<dbReference type="InterPro" id="IPR025724">
    <property type="entry name" value="GAG-pre-integrase_dom"/>
</dbReference>
<sequence>MNVKIADSMINAVVNERNVELWHNRLSHMSEKGLTVLAKKNLLPGVQTGFLKKCAHCLAGKQTRVAFKRVPHPRKMAILDMVHSDVCGPMKTRTLGGVFYFMTFIDDHSTKIWVYMLKSKDLVIDVFKKFYARVEREKSVKLKCIRTDNRGEYYDPVDEYCRQHGHDTRKIAQLKREFRSGKKILGMKISSDRKNKMLWLSQEDYIKKVLEKFNLSKARVVSSSLAGEAVSWQSKLQKCVALSTTEAEYIAITEGCKKALWMRRFLEELGLHHEMYVVFSDSQSAIHLSKNSSFHSSENGADMMTKTFPKEKLDVCRRRAGLLEPTT</sequence>
<keyword evidence="3" id="KW-1185">Reference proteome</keyword>
<accession>A0A9N7N8V8</accession>
<dbReference type="GO" id="GO:0003676">
    <property type="term" value="F:nucleic acid binding"/>
    <property type="evidence" value="ECO:0007669"/>
    <property type="project" value="InterPro"/>
</dbReference>
<dbReference type="InterPro" id="IPR012337">
    <property type="entry name" value="RNaseH-like_sf"/>
</dbReference>
<comment type="caution">
    <text evidence="2">The sequence shown here is derived from an EMBL/GenBank/DDBJ whole genome shotgun (WGS) entry which is preliminary data.</text>
</comment>
<evidence type="ECO:0000313" key="3">
    <source>
        <dbReference type="Proteomes" id="UP001153555"/>
    </source>
</evidence>